<dbReference type="Proteomes" id="UP000437736">
    <property type="component" value="Unassembled WGS sequence"/>
</dbReference>
<sequence length="1100" mass="115966">MISIRRISLGGGFRYLMESVAAGDGAAERSGGLARYYASSGTPPGVWVGSGLADLGDGVGIPEGEVVAEEQLRAMLGELADPVSGVSRAGARSVPGSRLPVAGFDLTFSPPKSVSVAWALADEGTKAVIHACHREAVETVVAWAEAEVFHSRSGAGGIVEEDVGGVVAASFTHWASRADDPQLHDHLVIWNRARSTSDGRWRTLDSRAVFKATTTLSELHQGVLSDLLTDALGVGWEGRGRRHSTRPRYEIAGVGEALMTEFSQRAEAIDAHQRSTTSAFVAAHGRVPSAVEQMRIRQASTLATRPDKSHHSLAELTAWWRQRADRYVPTDSQVAFVASLSGRNDLPCLRADDLDDAILADAARAAIDAVADRHATYSRMNVLAEAHRLLHGVRFATPADRIAVAERISVHALEASTLLTPPAARHVPDALRRLDGSSRLAPRSRMLYTTEGLLGAEARLLAAGRDRSGPVVDFEVVLAVTGADLPGRQVRLSVDQAVAVAAVATSGRRLDVLVGPAGTGKSTAMAGLRAAWERAHGAGSVTGLAPSAVAAEVLGSELGIPADNTAKWLTEWRRLPELVAERDRLAARLTDRVHPRSAAAGRLARQVAALDEQITDRRLRAGQLVIVDEASLAGTFALDELVAAAGEADAKVLLVGDPAQLSSVSAGGALGMLVAERTDDTAAQLSDVRRFHHAWEKAATLSLRSGDAGAIDSYDSHGRIAAGDRDQLLQAMFAAWKHDRSQGQVSLMIAADAATVTVLNALARADRIDAGAVTDSGLRLAGGQAVGVGDEVVTRRNCRQLTAGANWVKNGDRWTVTTVGDDGSVAVRRLRGAGEVILPATYVAEHLDLGYATTAHRAQGLTVDTAHALVSPTTTREALYVAATRGRDANHLYVDVAYDPDPATGHDQAAEAPTAREVLERVLANPGADVSAHQVRQLHAERNDSLATLLAEYQAIAQLATEERYAHVLARCGLTAEQIEAVRVSPACGALHTTMRRAEELGLNLLPLLAAAAASATLDDAEDIAAVLHHRVERRLAATTGDAAGSLAGVVPRAIGVSDADVQRALRERERAIDRLAGTGPEPYPSAGPTPEPADDGPVL</sequence>
<accession>A0ABW9QU31</accession>
<dbReference type="EMBL" id="WJHE01000502">
    <property type="protein sequence ID" value="MST33151.1"/>
    <property type="molecule type" value="Genomic_DNA"/>
</dbReference>
<feature type="domain" description="TrwC relaxase" evidence="2">
    <location>
        <begin position="11"/>
        <end position="326"/>
    </location>
</feature>
<evidence type="ECO:0000256" key="1">
    <source>
        <dbReference type="SAM" id="MobiDB-lite"/>
    </source>
</evidence>
<dbReference type="InterPro" id="IPR050534">
    <property type="entry name" value="Coronavir_polyprotein_1ab"/>
</dbReference>
<dbReference type="SUPFAM" id="SSF55464">
    <property type="entry name" value="Origin of replication-binding domain, RBD-like"/>
    <property type="match status" value="1"/>
</dbReference>
<proteinExistence type="predicted"/>
<dbReference type="InterPro" id="IPR014862">
    <property type="entry name" value="TrwC"/>
</dbReference>
<dbReference type="NCBIfam" id="NF041492">
    <property type="entry name" value="MobF"/>
    <property type="match status" value="1"/>
</dbReference>
<dbReference type="SUPFAM" id="SSF52540">
    <property type="entry name" value="P-loop containing nucleoside triphosphate hydrolases"/>
    <property type="match status" value="2"/>
</dbReference>
<dbReference type="CDD" id="cd18809">
    <property type="entry name" value="SF1_C_RecD"/>
    <property type="match status" value="1"/>
</dbReference>
<feature type="region of interest" description="Disordered" evidence="1">
    <location>
        <begin position="1070"/>
        <end position="1100"/>
    </location>
</feature>
<dbReference type="Gene3D" id="3.40.50.300">
    <property type="entry name" value="P-loop containing nucleotide triphosphate hydrolases"/>
    <property type="match status" value="2"/>
</dbReference>
<dbReference type="Pfam" id="PF08751">
    <property type="entry name" value="TrwC"/>
    <property type="match status" value="1"/>
</dbReference>
<keyword evidence="4" id="KW-1185">Reference proteome</keyword>
<evidence type="ECO:0000313" key="3">
    <source>
        <dbReference type="EMBL" id="MST33151.1"/>
    </source>
</evidence>
<evidence type="ECO:0000259" key="2">
    <source>
        <dbReference type="Pfam" id="PF08751"/>
    </source>
</evidence>
<name>A0ABW9QU31_9ACTN</name>
<dbReference type="PANTHER" id="PTHR43788">
    <property type="entry name" value="DNA2/NAM7 HELICASE FAMILY MEMBER"/>
    <property type="match status" value="1"/>
</dbReference>
<dbReference type="InterPro" id="IPR027417">
    <property type="entry name" value="P-loop_NTPase"/>
</dbReference>
<organism evidence="3 4">
    <name type="scientific">Acidiferrimicrobium australe</name>
    <dbReference type="NCBI Taxonomy" id="2664430"/>
    <lineage>
        <taxon>Bacteria</taxon>
        <taxon>Bacillati</taxon>
        <taxon>Actinomycetota</taxon>
        <taxon>Acidimicrobiia</taxon>
        <taxon>Acidimicrobiales</taxon>
        <taxon>Acidimicrobiaceae</taxon>
        <taxon>Acidiferrimicrobium</taxon>
    </lineage>
</organism>
<evidence type="ECO:0000313" key="4">
    <source>
        <dbReference type="Proteomes" id="UP000437736"/>
    </source>
</evidence>
<dbReference type="Pfam" id="PF13604">
    <property type="entry name" value="AAA_30"/>
    <property type="match status" value="1"/>
</dbReference>
<reference evidence="3 4" key="1">
    <citation type="submission" date="2019-11" db="EMBL/GenBank/DDBJ databases">
        <title>Acidiferrimicrobium australis gen. nov., sp. nov., an acidophilic and obligately heterotrophic, member of the Actinobacteria that catalyses dissimilatory oxido- reduction of iron isolated from metal-rich acidic water in Chile.</title>
        <authorList>
            <person name="Gonzalez D."/>
            <person name="Huber K."/>
            <person name="Hedrich S."/>
            <person name="Rojas-Villalobos C."/>
            <person name="Quatrini R."/>
            <person name="Dinamarca M.A."/>
            <person name="Schwarz A."/>
            <person name="Canales C."/>
            <person name="Nancucheo I."/>
        </authorList>
    </citation>
    <scope>NUCLEOTIDE SEQUENCE [LARGE SCALE GENOMIC DNA]</scope>
    <source>
        <strain evidence="3 4">USS-CCA1</strain>
    </source>
</reference>
<comment type="caution">
    <text evidence="3">The sequence shown here is derived from an EMBL/GenBank/DDBJ whole genome shotgun (WGS) entry which is preliminary data.</text>
</comment>
<feature type="compositionally biased region" description="Pro residues" evidence="1">
    <location>
        <begin position="1082"/>
        <end position="1092"/>
    </location>
</feature>
<protein>
    <submittedName>
        <fullName evidence="3">Relaxase domain-containing protein</fullName>
    </submittedName>
</protein>
<gene>
    <name evidence="3" type="ORF">GHK86_10520</name>
</gene>